<keyword evidence="4" id="KW-0732">Signal</keyword>
<dbReference type="OrthoDB" id="4187847at2759"/>
<dbReference type="PANTHER" id="PTHR12145:SF37">
    <property type="entry name" value="MANNAN ENDO-1,6-ALPHA-MANNOSIDASE"/>
    <property type="match status" value="1"/>
</dbReference>
<keyword evidence="9" id="KW-1185">Reference proteome</keyword>
<accession>Q5BGE7</accession>
<dbReference type="GeneID" id="2876159"/>
<dbReference type="KEGG" id="ani:ANIA_00383"/>
<comment type="similarity">
    <text evidence="2">Belongs to the glycosyl hydrolase 76 family.</text>
</comment>
<dbReference type="CAZy" id="GH76">
    <property type="family name" value="Glycoside Hydrolase Family 76"/>
</dbReference>
<evidence type="ECO:0000313" key="8">
    <source>
        <dbReference type="EMBL" id="CBF89592.1"/>
    </source>
</evidence>
<evidence type="ECO:0000256" key="1">
    <source>
        <dbReference type="ARBA" id="ARBA00001452"/>
    </source>
</evidence>
<protein>
    <recommendedName>
        <fullName evidence="3">mannan endo-1,6-alpha-mannosidase</fullName>
        <ecNumber evidence="3">3.2.1.101</ecNumber>
    </recommendedName>
</protein>
<accession>C8VTQ0</accession>
<evidence type="ECO:0000256" key="3">
    <source>
        <dbReference type="ARBA" id="ARBA00012350"/>
    </source>
</evidence>
<evidence type="ECO:0000256" key="2">
    <source>
        <dbReference type="ARBA" id="ARBA00009699"/>
    </source>
</evidence>
<organism evidence="8 9">
    <name type="scientific">Emericella nidulans (strain FGSC A4 / ATCC 38163 / CBS 112.46 / NRRL 194 / M139)</name>
    <name type="common">Aspergillus nidulans</name>
    <dbReference type="NCBI Taxonomy" id="227321"/>
    <lineage>
        <taxon>Eukaryota</taxon>
        <taxon>Fungi</taxon>
        <taxon>Dikarya</taxon>
        <taxon>Ascomycota</taxon>
        <taxon>Pezizomycotina</taxon>
        <taxon>Eurotiomycetes</taxon>
        <taxon>Eurotiomycetidae</taxon>
        <taxon>Eurotiales</taxon>
        <taxon>Aspergillaceae</taxon>
        <taxon>Aspergillus</taxon>
        <taxon>Aspergillus subgen. Nidulantes</taxon>
    </lineage>
</organism>
<keyword evidence="6" id="KW-0325">Glycoprotein</keyword>
<name>Q5BGE7_EMENI</name>
<dbReference type="InParanoid" id="Q5BGE7"/>
<dbReference type="HOGENOM" id="CLU_025694_2_0_1"/>
<comment type="catalytic activity">
    <reaction evidence="1">
        <text>Random hydrolysis of (1-&gt;6)-alpha-D-mannosidic linkages in unbranched (1-&gt;6)-mannans.</text>
        <dbReference type="EC" id="3.2.1.101"/>
    </reaction>
</comment>
<dbReference type="EMBL" id="BN001308">
    <property type="protein sequence ID" value="CBF89592.1"/>
    <property type="molecule type" value="Genomic_DNA"/>
</dbReference>
<proteinExistence type="inferred from homology"/>
<evidence type="ECO:0000256" key="6">
    <source>
        <dbReference type="ARBA" id="ARBA00023180"/>
    </source>
</evidence>
<evidence type="ECO:0000313" key="9">
    <source>
        <dbReference type="Proteomes" id="UP000000560"/>
    </source>
</evidence>
<dbReference type="InterPro" id="IPR014480">
    <property type="entry name" value="Mannan-1_6-alpha_mannosidase"/>
</dbReference>
<dbReference type="OMA" id="QGMLWQK"/>
<dbReference type="Proteomes" id="UP000000560">
    <property type="component" value="Chromosome VIII"/>
</dbReference>
<keyword evidence="5" id="KW-0378">Hydrolase</keyword>
<dbReference type="GO" id="GO:0008496">
    <property type="term" value="F:mannan endo-1,6-alpha-mannosidase activity"/>
    <property type="evidence" value="ECO:0007669"/>
    <property type="project" value="UniProtKB-EC"/>
</dbReference>
<dbReference type="PANTHER" id="PTHR12145">
    <property type="entry name" value="MANNAN ENDO-1,6-ALPHA-MANNOSIDASE DCW1"/>
    <property type="match status" value="1"/>
</dbReference>
<evidence type="ECO:0000256" key="4">
    <source>
        <dbReference type="ARBA" id="ARBA00022729"/>
    </source>
</evidence>
<reference evidence="9" key="2">
    <citation type="journal article" date="2009" name="Fungal Genet. Biol.">
        <title>The 2008 update of the Aspergillus nidulans genome annotation: a community effort.</title>
        <authorList>
            <person name="Wortman J.R."/>
            <person name="Gilsenan J.M."/>
            <person name="Joardar V."/>
            <person name="Deegan J."/>
            <person name="Clutterbuck J."/>
            <person name="Andersen M.R."/>
            <person name="Archer D."/>
            <person name="Bencina M."/>
            <person name="Braus G."/>
            <person name="Coutinho P."/>
            <person name="von Dohren H."/>
            <person name="Doonan J."/>
            <person name="Driessen A.J."/>
            <person name="Durek P."/>
            <person name="Espeso E."/>
            <person name="Fekete E."/>
            <person name="Flipphi M."/>
            <person name="Estrada C.G."/>
            <person name="Geysens S."/>
            <person name="Goldman G."/>
            <person name="de Groot P.W."/>
            <person name="Hansen K."/>
            <person name="Harris S.D."/>
            <person name="Heinekamp T."/>
            <person name="Helmstaedt K."/>
            <person name="Henrissat B."/>
            <person name="Hofmann G."/>
            <person name="Homan T."/>
            <person name="Horio T."/>
            <person name="Horiuchi H."/>
            <person name="James S."/>
            <person name="Jones M."/>
            <person name="Karaffa L."/>
            <person name="Karanyi Z."/>
            <person name="Kato M."/>
            <person name="Keller N."/>
            <person name="Kelly D.E."/>
            <person name="Kiel J.A."/>
            <person name="Kim J.M."/>
            <person name="van der Klei I.J."/>
            <person name="Klis F.M."/>
            <person name="Kovalchuk A."/>
            <person name="Krasevec N."/>
            <person name="Kubicek C.P."/>
            <person name="Liu B."/>
            <person name="Maccabe A."/>
            <person name="Meyer V."/>
            <person name="Mirabito P."/>
            <person name="Miskei M."/>
            <person name="Mos M."/>
            <person name="Mullins J."/>
            <person name="Nelson D.R."/>
            <person name="Nielsen J."/>
            <person name="Oakley B.R."/>
            <person name="Osmani S.A."/>
            <person name="Pakula T."/>
            <person name="Paszewski A."/>
            <person name="Paulsen I."/>
            <person name="Pilsyk S."/>
            <person name="Pocsi I."/>
            <person name="Punt P.J."/>
            <person name="Ram A.F."/>
            <person name="Ren Q."/>
            <person name="Robellet X."/>
            <person name="Robson G."/>
            <person name="Seiboth B."/>
            <person name="van Solingen P."/>
            <person name="Specht T."/>
            <person name="Sun J."/>
            <person name="Taheri-Talesh N."/>
            <person name="Takeshita N."/>
            <person name="Ussery D."/>
            <person name="vanKuyk P.A."/>
            <person name="Visser H."/>
            <person name="van de Vondervoort P.J."/>
            <person name="de Vries R.P."/>
            <person name="Walton J."/>
            <person name="Xiang X."/>
            <person name="Xiong Y."/>
            <person name="Zeng A.P."/>
            <person name="Brandt B.W."/>
            <person name="Cornell M.J."/>
            <person name="van den Hondel C.A."/>
            <person name="Visser J."/>
            <person name="Oliver S.G."/>
            <person name="Turner G."/>
        </authorList>
    </citation>
    <scope>GENOME REANNOTATION</scope>
    <source>
        <strain evidence="9">FGSC A4 / ATCC 38163 / CBS 112.46 / NRRL 194 / M139</strain>
    </source>
</reference>
<dbReference type="eggNOG" id="ENOG502QSWP">
    <property type="taxonomic scope" value="Eukaryota"/>
</dbReference>
<keyword evidence="7" id="KW-0326">Glycosidase</keyword>
<evidence type="ECO:0000256" key="7">
    <source>
        <dbReference type="ARBA" id="ARBA00023295"/>
    </source>
</evidence>
<reference evidence="9" key="1">
    <citation type="journal article" date="2005" name="Nature">
        <title>Sequencing of Aspergillus nidulans and comparative analysis with A. fumigatus and A. oryzae.</title>
        <authorList>
            <person name="Galagan J.E."/>
            <person name="Calvo S.E."/>
            <person name="Cuomo C."/>
            <person name="Ma L.J."/>
            <person name="Wortman J.R."/>
            <person name="Batzoglou S."/>
            <person name="Lee S.I."/>
            <person name="Basturkmen M."/>
            <person name="Spevak C.C."/>
            <person name="Clutterbuck J."/>
            <person name="Kapitonov V."/>
            <person name="Jurka J."/>
            <person name="Scazzocchio C."/>
            <person name="Farman M."/>
            <person name="Butler J."/>
            <person name="Purcell S."/>
            <person name="Harris S."/>
            <person name="Braus G.H."/>
            <person name="Draht O."/>
            <person name="Busch S."/>
            <person name="D'Enfert C."/>
            <person name="Bouchier C."/>
            <person name="Goldman G.H."/>
            <person name="Bell-Pedersen D."/>
            <person name="Griffiths-Jones S."/>
            <person name="Doonan J.H."/>
            <person name="Yu J."/>
            <person name="Vienken K."/>
            <person name="Pain A."/>
            <person name="Freitag M."/>
            <person name="Selker E.U."/>
            <person name="Archer D.B."/>
            <person name="Penalva M.A."/>
            <person name="Oakley B.R."/>
            <person name="Momany M."/>
            <person name="Tanaka T."/>
            <person name="Kumagai T."/>
            <person name="Asai K."/>
            <person name="Machida M."/>
            <person name="Nierman W.C."/>
            <person name="Denning D.W."/>
            <person name="Caddick M."/>
            <person name="Hynes M."/>
            <person name="Paoletti M."/>
            <person name="Fischer R."/>
            <person name="Miller B."/>
            <person name="Dyer P."/>
            <person name="Sachs M.S."/>
            <person name="Osmani S.A."/>
            <person name="Birren B.W."/>
        </authorList>
    </citation>
    <scope>NUCLEOTIDE SEQUENCE [LARGE SCALE GENOMIC DNA]</scope>
    <source>
        <strain evidence="9">FGSC A4 / ATCC 38163 / CBS 112.46 / NRRL 194 / M139</strain>
    </source>
</reference>
<dbReference type="AlphaFoldDB" id="Q5BGE7"/>
<dbReference type="RefSeq" id="XP_657987.1">
    <property type="nucleotide sequence ID" value="XM_652895.1"/>
</dbReference>
<dbReference type="InterPro" id="IPR005198">
    <property type="entry name" value="Glyco_hydro_76"/>
</dbReference>
<evidence type="ECO:0000256" key="5">
    <source>
        <dbReference type="ARBA" id="ARBA00022801"/>
    </source>
</evidence>
<dbReference type="GO" id="GO:0016052">
    <property type="term" value="P:carbohydrate catabolic process"/>
    <property type="evidence" value="ECO:0007669"/>
    <property type="project" value="InterPro"/>
</dbReference>
<dbReference type="Pfam" id="PF03663">
    <property type="entry name" value="Glyco_hydro_76"/>
    <property type="match status" value="3"/>
</dbReference>
<dbReference type="Gene3D" id="1.50.10.20">
    <property type="match status" value="1"/>
</dbReference>
<gene>
    <name evidence="8" type="ORF">ANIA_00383</name>
</gene>
<dbReference type="STRING" id="227321.Q5BGE7"/>
<dbReference type="SUPFAM" id="SSF48208">
    <property type="entry name" value="Six-hairpin glycosidases"/>
    <property type="match status" value="1"/>
</dbReference>
<sequence length="286" mass="32143">MSQYHGNETGQIPGKVPESWWEGAAMFMTLIQYWYWTGDILGPAAMTAAELNFAEKEDQPLWLSLAQGVFDAQVSRWDETRCGGGMRWQIWPFQGGYITKNAISNGGLFQLAARLGRYTENETYIRWAEKIWDWSATTPLLKSDNWTIADTTTLGLRTCTTSPMVPRNGELQSTAYSQQHATTWRTFIAEDAMSEVWCEQTMSCDRNRDMFKGFLSSWLTFTATIAPYTASDIIPKIHRSAIGAARQCLGGRSCGRQWNEGDWDGSATMESDTSALSVYSSSMVAF</sequence>
<dbReference type="EC" id="3.2.1.101" evidence="3"/>
<dbReference type="InterPro" id="IPR008928">
    <property type="entry name" value="6-hairpin_glycosidase_sf"/>
</dbReference>